<dbReference type="NCBIfam" id="TIGR03026">
    <property type="entry name" value="NDP-sugDHase"/>
    <property type="match status" value="1"/>
</dbReference>
<feature type="transmembrane region" description="Helical" evidence="5">
    <location>
        <begin position="21"/>
        <end position="39"/>
    </location>
</feature>
<protein>
    <submittedName>
        <fullName evidence="7">Nucleotide sugar dehydrogenase</fullName>
    </submittedName>
</protein>
<accession>A0ABU9XII0</accession>
<organism evidence="7 8">
    <name type="scientific">Ornithinibacillus xuwenensis</name>
    <dbReference type="NCBI Taxonomy" id="3144668"/>
    <lineage>
        <taxon>Bacteria</taxon>
        <taxon>Bacillati</taxon>
        <taxon>Bacillota</taxon>
        <taxon>Bacilli</taxon>
        <taxon>Bacillales</taxon>
        <taxon>Bacillaceae</taxon>
        <taxon>Ornithinibacillus</taxon>
    </lineage>
</organism>
<dbReference type="EMBL" id="JBDIML010000004">
    <property type="protein sequence ID" value="MEN2768086.1"/>
    <property type="molecule type" value="Genomic_DNA"/>
</dbReference>
<dbReference type="InterPro" id="IPR036220">
    <property type="entry name" value="UDP-Glc/GDP-Man_DH_C_sf"/>
</dbReference>
<keyword evidence="3" id="KW-0520">NAD</keyword>
<comment type="caution">
    <text evidence="7">The sequence shown here is derived from an EMBL/GenBank/DDBJ whole genome shotgun (WGS) entry which is preliminary data.</text>
</comment>
<dbReference type="InterPro" id="IPR008927">
    <property type="entry name" value="6-PGluconate_DH-like_C_sf"/>
</dbReference>
<evidence type="ECO:0000256" key="4">
    <source>
        <dbReference type="PIRNR" id="PIRNR000124"/>
    </source>
</evidence>
<evidence type="ECO:0000256" key="5">
    <source>
        <dbReference type="SAM" id="Phobius"/>
    </source>
</evidence>
<keyword evidence="2" id="KW-0560">Oxidoreductase</keyword>
<dbReference type="Pfam" id="PF00984">
    <property type="entry name" value="UDPG_MGDP_dh"/>
    <property type="match status" value="1"/>
</dbReference>
<feature type="domain" description="UDP-glucose/GDP-mannose dehydrogenase C-terminal" evidence="6">
    <location>
        <begin position="331"/>
        <end position="431"/>
    </location>
</feature>
<keyword evidence="8" id="KW-1185">Reference proteome</keyword>
<name>A0ABU9XII0_9BACI</name>
<dbReference type="Pfam" id="PF03720">
    <property type="entry name" value="UDPG_MGDP_dh_C"/>
    <property type="match status" value="1"/>
</dbReference>
<keyword evidence="5" id="KW-1133">Transmembrane helix</keyword>
<dbReference type="SUPFAM" id="SSF48179">
    <property type="entry name" value="6-phosphogluconate dehydrogenase C-terminal domain-like"/>
    <property type="match status" value="1"/>
</dbReference>
<dbReference type="PIRSF" id="PIRSF500136">
    <property type="entry name" value="UDP_ManNAc_DH"/>
    <property type="match status" value="1"/>
</dbReference>
<dbReference type="SUPFAM" id="SSF51735">
    <property type="entry name" value="NAD(P)-binding Rossmann-fold domains"/>
    <property type="match status" value="1"/>
</dbReference>
<dbReference type="Pfam" id="PF03721">
    <property type="entry name" value="UDPG_MGDP_dh_N"/>
    <property type="match status" value="1"/>
</dbReference>
<proteinExistence type="inferred from homology"/>
<dbReference type="PANTHER" id="PTHR43491:SF2">
    <property type="entry name" value="UDP-N-ACETYL-D-MANNOSAMINE DEHYDROGENASE"/>
    <property type="match status" value="1"/>
</dbReference>
<dbReference type="InterPro" id="IPR028359">
    <property type="entry name" value="UDP_ManNAc/GlcNAc_DH"/>
</dbReference>
<dbReference type="Gene3D" id="3.40.50.720">
    <property type="entry name" value="NAD(P)-binding Rossmann-like Domain"/>
    <property type="match status" value="2"/>
</dbReference>
<comment type="similarity">
    <text evidence="1 4">Belongs to the UDP-glucose/GDP-mannose dehydrogenase family.</text>
</comment>
<keyword evidence="5" id="KW-0472">Membrane</keyword>
<dbReference type="InterPro" id="IPR014027">
    <property type="entry name" value="UDP-Glc/GDP-Man_DH_C"/>
</dbReference>
<evidence type="ECO:0000256" key="3">
    <source>
        <dbReference type="ARBA" id="ARBA00023027"/>
    </source>
</evidence>
<evidence type="ECO:0000259" key="6">
    <source>
        <dbReference type="SMART" id="SM00984"/>
    </source>
</evidence>
<dbReference type="InterPro" id="IPR001732">
    <property type="entry name" value="UDP-Glc/GDP-Man_DH_N"/>
</dbReference>
<reference evidence="7 8" key="1">
    <citation type="submission" date="2024-05" db="EMBL/GenBank/DDBJ databases">
        <authorList>
            <person name="Haq I."/>
            <person name="Ullah Z."/>
            <person name="Ahmad R."/>
            <person name="Li M."/>
            <person name="Tong Y."/>
        </authorList>
    </citation>
    <scope>NUCLEOTIDE SEQUENCE [LARGE SCALE GENOMIC DNA]</scope>
    <source>
        <strain evidence="7 8">16A2E</strain>
    </source>
</reference>
<dbReference type="InterPro" id="IPR036291">
    <property type="entry name" value="NAD(P)-bd_dom_sf"/>
</dbReference>
<evidence type="ECO:0000313" key="7">
    <source>
        <dbReference type="EMBL" id="MEN2768086.1"/>
    </source>
</evidence>
<dbReference type="RefSeq" id="WP_345825569.1">
    <property type="nucleotide sequence ID" value="NZ_JBDIML010000004.1"/>
</dbReference>
<evidence type="ECO:0000313" key="8">
    <source>
        <dbReference type="Proteomes" id="UP001444625"/>
    </source>
</evidence>
<evidence type="ECO:0000256" key="2">
    <source>
        <dbReference type="ARBA" id="ARBA00023002"/>
    </source>
</evidence>
<dbReference type="InterPro" id="IPR014026">
    <property type="entry name" value="UDP-Glc/GDP-Man_DH_dimer"/>
</dbReference>
<dbReference type="PANTHER" id="PTHR43491">
    <property type="entry name" value="UDP-N-ACETYL-D-MANNOSAMINE DEHYDROGENASE"/>
    <property type="match status" value="1"/>
</dbReference>
<evidence type="ECO:0000256" key="1">
    <source>
        <dbReference type="ARBA" id="ARBA00006601"/>
    </source>
</evidence>
<gene>
    <name evidence="7" type="ORF">ABC228_12965</name>
</gene>
<dbReference type="SUPFAM" id="SSF52413">
    <property type="entry name" value="UDP-glucose/GDP-mannose dehydrogenase C-terminal domain"/>
    <property type="match status" value="1"/>
</dbReference>
<dbReference type="InterPro" id="IPR017476">
    <property type="entry name" value="UDP-Glc/GDP-Man"/>
</dbReference>
<dbReference type="PIRSF" id="PIRSF000124">
    <property type="entry name" value="UDPglc_GDPman_dh"/>
    <property type="match status" value="1"/>
</dbReference>
<keyword evidence="5" id="KW-0812">Transmembrane</keyword>
<sequence>MKPKLAKMPGVTNNLFNERSFVIGVVGLGYVGLPVALGFSKKYQVIGFDINANRIQSLQQYVDETKEVTSQSLANSSIEFTTEEQRLNACHIIIVTVPTPLNSLKEPDLSFLTSASTIIGKNMQKGTIIIYESTVYPGATEEVCIPVLEESSGFLNGKEFFVGYSPERINPGDKTNTFTSIEKIVAAQDEAILEKVHQLYQSVIDANVYKATSIKVAEAAKIVENTQRDINIAYMNELALIFQQMGISTYEVLDAARTKWNFLPFSPGLVGGHCIGVDPYYFIYKSKEEGYVPEFISAARNINDRMPTVISDIVLDYLHKQNDNIDQMKIGILGLTFKENVADVRNSKAIEIVQNLVDYGLDVYCYDPCINQKDFADYGFNIVNWEQLSELDVVILAVSHQEFREMKEEDFIKLFRKNTGMLLDIKGLFWQHQFPNGIDVINL</sequence>
<dbReference type="SMART" id="SM00984">
    <property type="entry name" value="UDPG_MGDP_dh_C"/>
    <property type="match status" value="1"/>
</dbReference>
<dbReference type="Proteomes" id="UP001444625">
    <property type="component" value="Unassembled WGS sequence"/>
</dbReference>